<dbReference type="GO" id="GO:0005762">
    <property type="term" value="C:mitochondrial large ribosomal subunit"/>
    <property type="evidence" value="ECO:0007669"/>
    <property type="project" value="TreeGrafter"/>
</dbReference>
<evidence type="ECO:0000256" key="3">
    <source>
        <dbReference type="ARBA" id="ARBA00022980"/>
    </source>
</evidence>
<dbReference type="GO" id="GO:0003735">
    <property type="term" value="F:structural constituent of ribosome"/>
    <property type="evidence" value="ECO:0007669"/>
    <property type="project" value="InterPro"/>
</dbReference>
<comment type="similarity">
    <text evidence="2">Belongs to the mitochondrion-specific ribosomal protein mL49 family.</text>
</comment>
<evidence type="ECO:0000256" key="1">
    <source>
        <dbReference type="ARBA" id="ARBA00004173"/>
    </source>
</evidence>
<evidence type="ECO:0000313" key="7">
    <source>
        <dbReference type="EMBL" id="KAF5372941.1"/>
    </source>
</evidence>
<dbReference type="PANTHER" id="PTHR13477">
    <property type="entry name" value="MITOCHONDRIAL 39S RIBOSOMAL PROTEIN L49"/>
    <property type="match status" value="1"/>
</dbReference>
<name>A0A8H5GXL3_9AGAR</name>
<dbReference type="AlphaFoldDB" id="A0A8H5GXL3"/>
<dbReference type="Pfam" id="PF05046">
    <property type="entry name" value="Img2"/>
    <property type="match status" value="1"/>
</dbReference>
<evidence type="ECO:0000256" key="4">
    <source>
        <dbReference type="ARBA" id="ARBA00023128"/>
    </source>
</evidence>
<protein>
    <recommendedName>
        <fullName evidence="6">Large ribosomal subunit protein mL49</fullName>
    </recommendedName>
</protein>
<dbReference type="EMBL" id="JAACJM010000004">
    <property type="protein sequence ID" value="KAF5372941.1"/>
    <property type="molecule type" value="Genomic_DNA"/>
</dbReference>
<keyword evidence="3" id="KW-0689">Ribosomal protein</keyword>
<sequence length="105" mass="11691">MLSSLRRIASASKPVSYPYFVNRNGNGSLPLYTDIRNAGTRYLVLLRNVDGNANALAKDISETLFPSNSPEAARLKINVVRSKHLVISGGQWKNNVLEWLMKKGF</sequence>
<comment type="caution">
    <text evidence="7">The sequence shown here is derived from an EMBL/GenBank/DDBJ whole genome shotgun (WGS) entry which is preliminary data.</text>
</comment>
<dbReference type="Gene3D" id="3.30.780.10">
    <property type="entry name" value="SUI1-like domain"/>
    <property type="match status" value="1"/>
</dbReference>
<evidence type="ECO:0000313" key="8">
    <source>
        <dbReference type="Proteomes" id="UP000559256"/>
    </source>
</evidence>
<evidence type="ECO:0000256" key="6">
    <source>
        <dbReference type="ARBA" id="ARBA00035191"/>
    </source>
</evidence>
<gene>
    <name evidence="7" type="ORF">D9758_001677</name>
</gene>
<reference evidence="7 8" key="1">
    <citation type="journal article" date="2020" name="ISME J.">
        <title>Uncovering the hidden diversity of litter-decomposition mechanisms in mushroom-forming fungi.</title>
        <authorList>
            <person name="Floudas D."/>
            <person name="Bentzer J."/>
            <person name="Ahren D."/>
            <person name="Johansson T."/>
            <person name="Persson P."/>
            <person name="Tunlid A."/>
        </authorList>
    </citation>
    <scope>NUCLEOTIDE SEQUENCE [LARGE SCALE GENOMIC DNA]</scope>
    <source>
        <strain evidence="7 8">CBS 291.85</strain>
    </source>
</reference>
<comment type="subcellular location">
    <subcellularLocation>
        <location evidence="1">Mitochondrion</location>
    </subcellularLocation>
</comment>
<proteinExistence type="inferred from homology"/>
<organism evidence="7 8">
    <name type="scientific">Tetrapyrgos nigripes</name>
    <dbReference type="NCBI Taxonomy" id="182062"/>
    <lineage>
        <taxon>Eukaryota</taxon>
        <taxon>Fungi</taxon>
        <taxon>Dikarya</taxon>
        <taxon>Basidiomycota</taxon>
        <taxon>Agaricomycotina</taxon>
        <taxon>Agaricomycetes</taxon>
        <taxon>Agaricomycetidae</taxon>
        <taxon>Agaricales</taxon>
        <taxon>Marasmiineae</taxon>
        <taxon>Marasmiaceae</taxon>
        <taxon>Tetrapyrgos</taxon>
    </lineage>
</organism>
<dbReference type="PANTHER" id="PTHR13477:SF0">
    <property type="entry name" value="LARGE RIBOSOMAL SUBUNIT PROTEIN ML49"/>
    <property type="match status" value="1"/>
</dbReference>
<dbReference type="InterPro" id="IPR007740">
    <property type="entry name" value="Ribosomal_mL49"/>
</dbReference>
<accession>A0A8H5GXL3</accession>
<evidence type="ECO:0000256" key="2">
    <source>
        <dbReference type="ARBA" id="ARBA00005677"/>
    </source>
</evidence>
<dbReference type="Proteomes" id="UP000559256">
    <property type="component" value="Unassembled WGS sequence"/>
</dbReference>
<evidence type="ECO:0000256" key="5">
    <source>
        <dbReference type="ARBA" id="ARBA00023274"/>
    </source>
</evidence>
<dbReference type="OrthoDB" id="19439at2759"/>
<dbReference type="GO" id="GO:0006412">
    <property type="term" value="P:translation"/>
    <property type="evidence" value="ECO:0007669"/>
    <property type="project" value="InterPro"/>
</dbReference>
<keyword evidence="5" id="KW-0687">Ribonucleoprotein</keyword>
<keyword evidence="8" id="KW-1185">Reference proteome</keyword>
<keyword evidence="4" id="KW-0496">Mitochondrion</keyword>